<dbReference type="PANTHER" id="PTHR38753:SF1">
    <property type="entry name" value="SLR1441 PROTEIN"/>
    <property type="match status" value="1"/>
</dbReference>
<sequence>MTKAEMELGFQKIWDLFAATDREFKELKQLFVRTDEKINALDGKWGRFVEGLVVPGVKRLFGERGIALEKVYPRAEAHKKGETIEIDVLAVGDEHVVMVEVKSTLSVDDVKEHLQELDRFKTFFPEYADRKVLGAVAGIVIEHNVSRYAYQQGLFVIGQSGDAVCLLNDKKFRPKEW</sequence>
<dbReference type="STRING" id="1499966.U14_03383"/>
<accession>A0A081BP16</accession>
<dbReference type="InterPro" id="IPR011335">
    <property type="entry name" value="Restrct_endonuc-II-like"/>
</dbReference>
<keyword evidence="2" id="KW-1185">Reference proteome</keyword>
<dbReference type="SUPFAM" id="SSF52980">
    <property type="entry name" value="Restriction endonuclease-like"/>
    <property type="match status" value="1"/>
</dbReference>
<name>A0A081BP16_9BACT</name>
<evidence type="ECO:0000313" key="1">
    <source>
        <dbReference type="EMBL" id="GAK52132.1"/>
    </source>
</evidence>
<reference evidence="1 2" key="1">
    <citation type="journal article" date="2015" name="PeerJ">
        <title>First genomic representation of candidate bacterial phylum KSB3 points to enhanced environmental sensing as a trigger of wastewater bulking.</title>
        <authorList>
            <person name="Sekiguchi Y."/>
            <person name="Ohashi A."/>
            <person name="Parks D.H."/>
            <person name="Yamauchi T."/>
            <person name="Tyson G.W."/>
            <person name="Hugenholtz P."/>
        </authorList>
    </citation>
    <scope>NUCLEOTIDE SEQUENCE [LARGE SCALE GENOMIC DNA]</scope>
</reference>
<evidence type="ECO:0008006" key="3">
    <source>
        <dbReference type="Google" id="ProtNLM"/>
    </source>
</evidence>
<dbReference type="HOGENOM" id="CLU_081497_0_0_0"/>
<proteinExistence type="predicted"/>
<dbReference type="PANTHER" id="PTHR38753">
    <property type="entry name" value="SLR1441 PROTEIN"/>
    <property type="match status" value="1"/>
</dbReference>
<protein>
    <recommendedName>
        <fullName evidence="3">DUF3782 domain-containing protein</fullName>
    </recommendedName>
</protein>
<organism evidence="1 2">
    <name type="scientific">Candidatus Moduliflexus flocculans</name>
    <dbReference type="NCBI Taxonomy" id="1499966"/>
    <lineage>
        <taxon>Bacteria</taxon>
        <taxon>Candidatus Moduliflexota</taxon>
        <taxon>Candidatus Moduliflexia</taxon>
        <taxon>Candidatus Moduliflexales</taxon>
        <taxon>Candidatus Moduliflexaceae</taxon>
    </lineage>
</organism>
<dbReference type="AlphaFoldDB" id="A0A081BP16"/>
<evidence type="ECO:0000313" key="2">
    <source>
        <dbReference type="Proteomes" id="UP000030700"/>
    </source>
</evidence>
<dbReference type="Proteomes" id="UP000030700">
    <property type="component" value="Unassembled WGS sequence"/>
</dbReference>
<dbReference type="EMBL" id="DF820458">
    <property type="protein sequence ID" value="GAK52132.1"/>
    <property type="molecule type" value="Genomic_DNA"/>
</dbReference>
<gene>
    <name evidence="1" type="ORF">U14_03383</name>
</gene>